<dbReference type="PANTHER" id="PTHR38682">
    <property type="entry name" value="V-TYPE ATP SYNTHASE SUBUNIT C"/>
    <property type="match status" value="1"/>
</dbReference>
<dbReference type="GO" id="GO:0046961">
    <property type="term" value="F:proton-transporting ATPase activity, rotational mechanism"/>
    <property type="evidence" value="ECO:0007669"/>
    <property type="project" value="InterPro"/>
</dbReference>
<organism evidence="3 4">
    <name type="scientific">Lachnotalea glycerini</name>
    <dbReference type="NCBI Taxonomy" id="1763509"/>
    <lineage>
        <taxon>Bacteria</taxon>
        <taxon>Bacillati</taxon>
        <taxon>Bacillota</taxon>
        <taxon>Clostridia</taxon>
        <taxon>Lachnospirales</taxon>
        <taxon>Lachnospiraceae</taxon>
        <taxon>Lachnotalea</taxon>
    </lineage>
</organism>
<proteinExistence type="predicted"/>
<dbReference type="AlphaFoldDB" id="A0A318EGT3"/>
<evidence type="ECO:0000313" key="3">
    <source>
        <dbReference type="EMBL" id="PXV85310.1"/>
    </source>
</evidence>
<keyword evidence="2" id="KW-0406">Ion transport</keyword>
<accession>A0A318EGT3</accession>
<dbReference type="Gene3D" id="1.10.132.50">
    <property type="entry name" value="ATP synthase (C/AC39) subunit, domain 3"/>
    <property type="match status" value="3"/>
</dbReference>
<dbReference type="EMBL" id="QICS01000018">
    <property type="protein sequence ID" value="PXV85310.1"/>
    <property type="molecule type" value="Genomic_DNA"/>
</dbReference>
<dbReference type="PANTHER" id="PTHR38682:SF1">
    <property type="entry name" value="V-TYPE ATP SYNTHASE SUBUNIT C"/>
    <property type="match status" value="1"/>
</dbReference>
<name>A0A318EGT3_9FIRM</name>
<dbReference type="InterPro" id="IPR036079">
    <property type="entry name" value="ATPase_csu/dsu_sf"/>
</dbReference>
<dbReference type="InterPro" id="IPR044911">
    <property type="entry name" value="V-type_ATPase_csu/dsu_dom_3"/>
</dbReference>
<dbReference type="Pfam" id="PF01992">
    <property type="entry name" value="vATP-synt_AC39"/>
    <property type="match status" value="1"/>
</dbReference>
<dbReference type="Proteomes" id="UP000247523">
    <property type="component" value="Unassembled WGS sequence"/>
</dbReference>
<protein>
    <submittedName>
        <fullName evidence="3">V/A-type H+-transporting ATPase subunit C</fullName>
    </submittedName>
</protein>
<sequence length="347" mass="40740">MYKLLSYSGVTTKIRAMESNLLTEDDYRELASLKSVSEAAVFLRNKSAYRNLFADVDETRLHRGQIERLLKLSLYRDFTNIYKFSNPEQRKFLMFYFMRYEASILKTCMRSVLNGSSDIPNKDIVRDFFEHFSAINMDQLFVVHTIEEFVACLKGTNYYKPLSKLLTLSSPTLFDYEMTLDLYYFSHLWKQSQKLLKGKELKSLSESYGSKIEMLNIQWIYRSKKYYNMTAADIYALLIPVSYKIKKQELMRLVESANMEDFNSNLSTTYYAKIVLPDTLTGEKLEDLYNKILDKINIKSARRNPYSVASMNMYLSRKDHEVSRITNALECIRYGLDSGETLKYLIK</sequence>
<dbReference type="InterPro" id="IPR002843">
    <property type="entry name" value="ATPase_V0-cplx_csu/dsu"/>
</dbReference>
<evidence type="ECO:0000256" key="1">
    <source>
        <dbReference type="ARBA" id="ARBA00022448"/>
    </source>
</evidence>
<keyword evidence="1" id="KW-0813">Transport</keyword>
<reference evidence="3 4" key="1">
    <citation type="submission" date="2018-05" db="EMBL/GenBank/DDBJ databases">
        <title>Genomic Encyclopedia of Type Strains, Phase IV (KMG-IV): sequencing the most valuable type-strain genomes for metagenomic binning, comparative biology and taxonomic classification.</title>
        <authorList>
            <person name="Goeker M."/>
        </authorList>
    </citation>
    <scope>NUCLEOTIDE SEQUENCE [LARGE SCALE GENOMIC DNA]</scope>
    <source>
        <strain evidence="3 4">DSM 28816</strain>
    </source>
</reference>
<dbReference type="SUPFAM" id="SSF103486">
    <property type="entry name" value="V-type ATP synthase subunit C"/>
    <property type="match status" value="1"/>
</dbReference>
<comment type="caution">
    <text evidence="3">The sequence shown here is derived from an EMBL/GenBank/DDBJ whole genome shotgun (WGS) entry which is preliminary data.</text>
</comment>
<dbReference type="InterPro" id="IPR050873">
    <property type="entry name" value="V-ATPase_V0D/AC39_subunit"/>
</dbReference>
<evidence type="ECO:0000313" key="4">
    <source>
        <dbReference type="Proteomes" id="UP000247523"/>
    </source>
</evidence>
<gene>
    <name evidence="3" type="ORF">C8E03_11819</name>
</gene>
<evidence type="ECO:0000256" key="2">
    <source>
        <dbReference type="ARBA" id="ARBA00023065"/>
    </source>
</evidence>
<dbReference type="RefSeq" id="WP_110291942.1">
    <property type="nucleotide sequence ID" value="NZ_QICS01000018.1"/>
</dbReference>